<dbReference type="GO" id="GO:0005886">
    <property type="term" value="C:plasma membrane"/>
    <property type="evidence" value="ECO:0007669"/>
    <property type="project" value="UniProtKB-SubCell"/>
</dbReference>
<dbReference type="EMBL" id="QSSX01000010">
    <property type="protein sequence ID" value="RGM23806.1"/>
    <property type="molecule type" value="Genomic_DNA"/>
</dbReference>
<protein>
    <submittedName>
        <fullName evidence="8">MFS transporter</fullName>
    </submittedName>
</protein>
<evidence type="ECO:0000256" key="6">
    <source>
        <dbReference type="SAM" id="Phobius"/>
    </source>
</evidence>
<feature type="transmembrane region" description="Helical" evidence="6">
    <location>
        <begin position="171"/>
        <end position="190"/>
    </location>
</feature>
<keyword evidence="4 6" id="KW-1133">Transmembrane helix</keyword>
<evidence type="ECO:0000256" key="2">
    <source>
        <dbReference type="ARBA" id="ARBA00022448"/>
    </source>
</evidence>
<dbReference type="SUPFAM" id="SSF103473">
    <property type="entry name" value="MFS general substrate transporter"/>
    <property type="match status" value="1"/>
</dbReference>
<dbReference type="PROSITE" id="PS00216">
    <property type="entry name" value="SUGAR_TRANSPORT_1"/>
    <property type="match status" value="1"/>
</dbReference>
<feature type="domain" description="Major facilitator superfamily (MFS) profile" evidence="7">
    <location>
        <begin position="1"/>
        <end position="398"/>
    </location>
</feature>
<dbReference type="Pfam" id="PF07690">
    <property type="entry name" value="MFS_1"/>
    <property type="match status" value="1"/>
</dbReference>
<feature type="transmembrane region" description="Helical" evidence="6">
    <location>
        <begin position="281"/>
        <end position="304"/>
    </location>
</feature>
<accession>A0A3E4V8P1</accession>
<evidence type="ECO:0000259" key="7">
    <source>
        <dbReference type="PROSITE" id="PS50850"/>
    </source>
</evidence>
<dbReference type="InterPro" id="IPR036259">
    <property type="entry name" value="MFS_trans_sf"/>
</dbReference>
<reference evidence="8 9" key="1">
    <citation type="submission" date="2018-08" db="EMBL/GenBank/DDBJ databases">
        <title>A genome reference for cultivated species of the human gut microbiota.</title>
        <authorList>
            <person name="Zou Y."/>
            <person name="Xue W."/>
            <person name="Luo G."/>
        </authorList>
    </citation>
    <scope>NUCLEOTIDE SEQUENCE [LARGE SCALE GENOMIC DNA]</scope>
    <source>
        <strain evidence="8 9">TF01-20-2</strain>
    </source>
</reference>
<feature type="transmembrane region" description="Helical" evidence="6">
    <location>
        <begin position="255"/>
        <end position="274"/>
    </location>
</feature>
<keyword evidence="3 6" id="KW-0812">Transmembrane</keyword>
<dbReference type="InterPro" id="IPR020846">
    <property type="entry name" value="MFS_dom"/>
</dbReference>
<sequence length="401" mass="44485">MTGSDHSDKEFRETRNLYVSMMSLYELADKLFGATYVAFMRAQDLSIAQISNLFSIQQILQAVFDYPTGTISDKIGRKKITGYGFIVWGTGILLYAFAVNFWTFLPAMVFMALGLALISGAPSAWLIDQMIRHGIYEERNQILPKLQAGVRFFAIAASLASYFLVGVNQRLPIITAGCISIGAGIVALLFGQDNYGRVKGNNIFRMLQLQAKSFIKEEKLLLLSLRTIVCHVPFVAFVLFWQIYATEVIHIETKYLAFFLLVFMVLLMLGNYAVSIFTRKISNLGTSIAGIIISILGFVLLFVLPSFPGFVMGAGLIEFGFGVEQSATSTWMCDCIESETRSAYSSIFSTIQSVAGFIIMNLLGVLTEWNGVNAAWCVAAVAMGVDIVILVIFSRKYRNRV</sequence>
<evidence type="ECO:0000313" key="8">
    <source>
        <dbReference type="EMBL" id="RGM23806.1"/>
    </source>
</evidence>
<feature type="transmembrane region" description="Helical" evidence="6">
    <location>
        <begin position="148"/>
        <end position="165"/>
    </location>
</feature>
<feature type="transmembrane region" description="Helical" evidence="6">
    <location>
        <begin position="220"/>
        <end position="243"/>
    </location>
</feature>
<organism evidence="8 9">
    <name type="scientific">Mediterraneibacter gnavus</name>
    <name type="common">Ruminococcus gnavus</name>
    <dbReference type="NCBI Taxonomy" id="33038"/>
    <lineage>
        <taxon>Bacteria</taxon>
        <taxon>Bacillati</taxon>
        <taxon>Bacillota</taxon>
        <taxon>Clostridia</taxon>
        <taxon>Lachnospirales</taxon>
        <taxon>Lachnospiraceae</taxon>
        <taxon>Mediterraneibacter</taxon>
    </lineage>
</organism>
<feature type="transmembrane region" description="Helical" evidence="6">
    <location>
        <begin position="80"/>
        <end position="98"/>
    </location>
</feature>
<name>A0A3E4V8P1_MEDGN</name>
<evidence type="ECO:0000256" key="1">
    <source>
        <dbReference type="ARBA" id="ARBA00004651"/>
    </source>
</evidence>
<keyword evidence="2" id="KW-0813">Transport</keyword>
<dbReference type="Proteomes" id="UP000260808">
    <property type="component" value="Unassembled WGS sequence"/>
</dbReference>
<dbReference type="InterPro" id="IPR005829">
    <property type="entry name" value="Sugar_transporter_CS"/>
</dbReference>
<evidence type="ECO:0000256" key="4">
    <source>
        <dbReference type="ARBA" id="ARBA00022989"/>
    </source>
</evidence>
<dbReference type="PANTHER" id="PTHR23530">
    <property type="entry name" value="TRANSPORT PROTEIN-RELATED"/>
    <property type="match status" value="1"/>
</dbReference>
<feature type="transmembrane region" description="Helical" evidence="6">
    <location>
        <begin position="104"/>
        <end position="127"/>
    </location>
</feature>
<evidence type="ECO:0000256" key="5">
    <source>
        <dbReference type="ARBA" id="ARBA00023136"/>
    </source>
</evidence>
<dbReference type="InterPro" id="IPR011701">
    <property type="entry name" value="MFS"/>
</dbReference>
<gene>
    <name evidence="8" type="ORF">DXC31_05725</name>
</gene>
<dbReference type="Gene3D" id="1.20.1250.20">
    <property type="entry name" value="MFS general substrate transporter like domains"/>
    <property type="match status" value="1"/>
</dbReference>
<dbReference type="GO" id="GO:0022857">
    <property type="term" value="F:transmembrane transporter activity"/>
    <property type="evidence" value="ECO:0007669"/>
    <property type="project" value="InterPro"/>
</dbReference>
<keyword evidence="5 6" id="KW-0472">Membrane</keyword>
<dbReference type="PANTHER" id="PTHR23530:SF1">
    <property type="entry name" value="PERMEASE, MAJOR FACILITATOR SUPERFAMILY-RELATED"/>
    <property type="match status" value="1"/>
</dbReference>
<comment type="caution">
    <text evidence="8">The sequence shown here is derived from an EMBL/GenBank/DDBJ whole genome shotgun (WGS) entry which is preliminary data.</text>
</comment>
<dbReference type="InterPro" id="IPR053160">
    <property type="entry name" value="MFS_DHA3_Transporter"/>
</dbReference>
<comment type="subcellular location">
    <subcellularLocation>
        <location evidence="1">Cell membrane</location>
        <topology evidence="1">Multi-pass membrane protein</topology>
    </subcellularLocation>
</comment>
<feature type="transmembrane region" description="Helical" evidence="6">
    <location>
        <begin position="373"/>
        <end position="393"/>
    </location>
</feature>
<proteinExistence type="predicted"/>
<dbReference type="PROSITE" id="PS50850">
    <property type="entry name" value="MFS"/>
    <property type="match status" value="1"/>
</dbReference>
<evidence type="ECO:0000256" key="3">
    <source>
        <dbReference type="ARBA" id="ARBA00022692"/>
    </source>
</evidence>
<evidence type="ECO:0000313" key="9">
    <source>
        <dbReference type="Proteomes" id="UP000260808"/>
    </source>
</evidence>
<dbReference type="AlphaFoldDB" id="A0A3E4V8P1"/>